<dbReference type="Proteomes" id="UP001589654">
    <property type="component" value="Unassembled WGS sequence"/>
</dbReference>
<dbReference type="InterPro" id="IPR025491">
    <property type="entry name" value="DUF4382"/>
</dbReference>
<dbReference type="EMBL" id="JBHMEW010000011">
    <property type="protein sequence ID" value="MFB9210779.1"/>
    <property type="molecule type" value="Genomic_DNA"/>
</dbReference>
<gene>
    <name evidence="2" type="ORF">ACFFUR_03110</name>
</gene>
<organism evidence="2 3">
    <name type="scientific">Echinicola jeungdonensis</name>
    <dbReference type="NCBI Taxonomy" id="709343"/>
    <lineage>
        <taxon>Bacteria</taxon>
        <taxon>Pseudomonadati</taxon>
        <taxon>Bacteroidota</taxon>
        <taxon>Cytophagia</taxon>
        <taxon>Cytophagales</taxon>
        <taxon>Cyclobacteriaceae</taxon>
        <taxon>Echinicola</taxon>
    </lineage>
</organism>
<keyword evidence="3" id="KW-1185">Reference proteome</keyword>
<protein>
    <submittedName>
        <fullName evidence="2">DUF4382 domain-containing protein</fullName>
    </submittedName>
</protein>
<dbReference type="SUPFAM" id="SSF117074">
    <property type="entry name" value="Hypothetical protein PA1324"/>
    <property type="match status" value="1"/>
</dbReference>
<dbReference type="PROSITE" id="PS51257">
    <property type="entry name" value="PROKAR_LIPOPROTEIN"/>
    <property type="match status" value="1"/>
</dbReference>
<dbReference type="RefSeq" id="WP_290247328.1">
    <property type="nucleotide sequence ID" value="NZ_JAUFQT010000001.1"/>
</dbReference>
<reference evidence="2 3" key="1">
    <citation type="submission" date="2024-09" db="EMBL/GenBank/DDBJ databases">
        <authorList>
            <person name="Sun Q."/>
            <person name="Mori K."/>
        </authorList>
    </citation>
    <scope>NUCLEOTIDE SEQUENCE [LARGE SCALE GENOMIC DNA]</scope>
    <source>
        <strain evidence="2 3">CECT 7682</strain>
    </source>
</reference>
<sequence length="268" mass="29499">MRLINFLFFIIIISFLTACIGNDDVSGKALINIYLVDAPGDFDEAWIAIEGVEVLMENENGPENWIPLEYIPTQDRINVSDLIAGSALIMGRTELDTGTIAAIKLVFGKNHFLVKDGKNIELNPENPNLQEIIIEAAYSLDGGISHDLFLDFDLDASIRALPEGEGFTLNPKISFFSSDNMAAISGRVTPVAAQPVLYAIIGTDTVSTYTNNQGNYLFRGLQEGNYNLYIAPRPPYQDSLLMDVPTTLGMNTQIETITLEEPTDEEAE</sequence>
<name>A0ABV5J469_9BACT</name>
<proteinExistence type="predicted"/>
<dbReference type="Pfam" id="PF14321">
    <property type="entry name" value="DUF4382"/>
    <property type="match status" value="1"/>
</dbReference>
<evidence type="ECO:0000313" key="2">
    <source>
        <dbReference type="EMBL" id="MFB9210779.1"/>
    </source>
</evidence>
<accession>A0ABV5J469</accession>
<comment type="caution">
    <text evidence="2">The sequence shown here is derived from an EMBL/GenBank/DDBJ whole genome shotgun (WGS) entry which is preliminary data.</text>
</comment>
<evidence type="ECO:0000259" key="1">
    <source>
        <dbReference type="Pfam" id="PF14321"/>
    </source>
</evidence>
<evidence type="ECO:0000313" key="3">
    <source>
        <dbReference type="Proteomes" id="UP001589654"/>
    </source>
</evidence>
<feature type="domain" description="DUF4382" evidence="1">
    <location>
        <begin position="29"/>
        <end position="171"/>
    </location>
</feature>